<protein>
    <submittedName>
        <fullName evidence="10">Drug resistance efflux protein</fullName>
    </submittedName>
</protein>
<feature type="transmembrane region" description="Helical" evidence="8">
    <location>
        <begin position="322"/>
        <end position="347"/>
    </location>
</feature>
<dbReference type="InterPro" id="IPR005829">
    <property type="entry name" value="Sugar_transporter_CS"/>
</dbReference>
<dbReference type="PANTHER" id="PTHR23502:SF132">
    <property type="entry name" value="POLYAMINE TRANSPORTER 2-RELATED"/>
    <property type="match status" value="1"/>
</dbReference>
<feature type="transmembrane region" description="Helical" evidence="8">
    <location>
        <begin position="295"/>
        <end position="316"/>
    </location>
</feature>
<dbReference type="eggNOG" id="COG2814">
    <property type="taxonomic scope" value="Bacteria"/>
</dbReference>
<keyword evidence="3" id="KW-0813">Transport</keyword>
<feature type="transmembrane region" description="Helical" evidence="8">
    <location>
        <begin position="264"/>
        <end position="283"/>
    </location>
</feature>
<dbReference type="PANTHER" id="PTHR23502">
    <property type="entry name" value="MAJOR FACILITATOR SUPERFAMILY"/>
    <property type="match status" value="1"/>
</dbReference>
<evidence type="ECO:0000256" key="1">
    <source>
        <dbReference type="ARBA" id="ARBA00004651"/>
    </source>
</evidence>
<reference evidence="10 11" key="1">
    <citation type="journal article" date="2011" name="J. Bacteriol.">
        <title>Draft Genome Sequence of Gordonia neofelifaecis NRRL B-59395, a Cholesterol-Degrading Actinomycete.</title>
        <authorList>
            <person name="Ge F."/>
            <person name="Li W."/>
            <person name="Chen G."/>
            <person name="Liu Y."/>
            <person name="Zhang G."/>
            <person name="Yong B."/>
            <person name="Wang Q."/>
            <person name="Wang N."/>
            <person name="Huang Z."/>
            <person name="Li W."/>
            <person name="Wang J."/>
            <person name="Wu C."/>
            <person name="Xie Q."/>
            <person name="Liu G."/>
        </authorList>
    </citation>
    <scope>NUCLEOTIDE SEQUENCE [LARGE SCALE GENOMIC DNA]</scope>
    <source>
        <strain evidence="10 11">NRRL B-59395</strain>
    </source>
</reference>
<feature type="transmembrane region" description="Helical" evidence="8">
    <location>
        <begin position="60"/>
        <end position="80"/>
    </location>
</feature>
<dbReference type="InterPro" id="IPR020846">
    <property type="entry name" value="MFS_dom"/>
</dbReference>
<evidence type="ECO:0000256" key="2">
    <source>
        <dbReference type="ARBA" id="ARBA00006236"/>
    </source>
</evidence>
<dbReference type="RefSeq" id="WP_009680002.1">
    <property type="nucleotide sequence ID" value="NZ_AEUD01000012.1"/>
</dbReference>
<evidence type="ECO:0000313" key="10">
    <source>
        <dbReference type="EMBL" id="EGD54404.1"/>
    </source>
</evidence>
<dbReference type="PROSITE" id="PS50850">
    <property type="entry name" value="MFS"/>
    <property type="match status" value="1"/>
</dbReference>
<dbReference type="EMBL" id="AEUD01000012">
    <property type="protein sequence ID" value="EGD54404.1"/>
    <property type="molecule type" value="Genomic_DNA"/>
</dbReference>
<dbReference type="GO" id="GO:0042910">
    <property type="term" value="F:xenobiotic transmembrane transporter activity"/>
    <property type="evidence" value="ECO:0007669"/>
    <property type="project" value="InterPro"/>
</dbReference>
<feature type="domain" description="Major facilitator superfamily (MFS) profile" evidence="9">
    <location>
        <begin position="25"/>
        <end position="410"/>
    </location>
</feature>
<dbReference type="GO" id="GO:0005886">
    <property type="term" value="C:plasma membrane"/>
    <property type="evidence" value="ECO:0007669"/>
    <property type="project" value="UniProtKB-SubCell"/>
</dbReference>
<evidence type="ECO:0000256" key="4">
    <source>
        <dbReference type="ARBA" id="ARBA00022475"/>
    </source>
</evidence>
<keyword evidence="11" id="KW-1185">Reference proteome</keyword>
<dbReference type="Gene3D" id="1.20.1720.10">
    <property type="entry name" value="Multidrug resistance protein D"/>
    <property type="match status" value="1"/>
</dbReference>
<keyword evidence="7 8" id="KW-0472">Membrane</keyword>
<feature type="transmembrane region" description="Helical" evidence="8">
    <location>
        <begin position="149"/>
        <end position="173"/>
    </location>
</feature>
<dbReference type="Proteomes" id="UP000035065">
    <property type="component" value="Unassembled WGS sequence"/>
</dbReference>
<feature type="transmembrane region" description="Helical" evidence="8">
    <location>
        <begin position="21"/>
        <end position="40"/>
    </location>
</feature>
<feature type="transmembrane region" description="Helical" evidence="8">
    <location>
        <begin position="384"/>
        <end position="406"/>
    </location>
</feature>
<accession>F1YLL0</accession>
<feature type="transmembrane region" description="Helical" evidence="8">
    <location>
        <begin position="120"/>
        <end position="137"/>
    </location>
</feature>
<dbReference type="InterPro" id="IPR011701">
    <property type="entry name" value="MFS"/>
</dbReference>
<evidence type="ECO:0000256" key="7">
    <source>
        <dbReference type="ARBA" id="ARBA00023136"/>
    </source>
</evidence>
<dbReference type="CDD" id="cd17320">
    <property type="entry name" value="MFS_MdfA_MDR_like"/>
    <property type="match status" value="1"/>
</dbReference>
<dbReference type="FunFam" id="1.20.1720.10:FF:000005">
    <property type="entry name" value="Bcr/CflA family efflux transporter"/>
    <property type="match status" value="1"/>
</dbReference>
<keyword evidence="6 8" id="KW-1133">Transmembrane helix</keyword>
<name>F1YLL0_9ACTN</name>
<comment type="subcellular location">
    <subcellularLocation>
        <location evidence="1">Cell membrane</location>
        <topology evidence="1">Multi-pass membrane protein</topology>
    </subcellularLocation>
</comment>
<gene>
    <name evidence="10" type="ORF">SCNU_14009</name>
</gene>
<dbReference type="AlphaFoldDB" id="F1YLL0"/>
<dbReference type="NCBIfam" id="TIGR00710">
    <property type="entry name" value="efflux_Bcr_CflA"/>
    <property type="match status" value="1"/>
</dbReference>
<dbReference type="SUPFAM" id="SSF103473">
    <property type="entry name" value="MFS general substrate transporter"/>
    <property type="match status" value="1"/>
</dbReference>
<feature type="transmembrane region" description="Helical" evidence="8">
    <location>
        <begin position="92"/>
        <end position="114"/>
    </location>
</feature>
<dbReference type="InterPro" id="IPR004812">
    <property type="entry name" value="Efflux_drug-R_Bcr/CmlA"/>
</dbReference>
<dbReference type="PROSITE" id="PS00216">
    <property type="entry name" value="SUGAR_TRANSPORT_1"/>
    <property type="match status" value="1"/>
</dbReference>
<dbReference type="GO" id="GO:1990961">
    <property type="term" value="P:xenobiotic detoxification by transmembrane export across the plasma membrane"/>
    <property type="evidence" value="ECO:0007669"/>
    <property type="project" value="InterPro"/>
</dbReference>
<evidence type="ECO:0000256" key="6">
    <source>
        <dbReference type="ARBA" id="ARBA00022989"/>
    </source>
</evidence>
<evidence type="ECO:0000256" key="8">
    <source>
        <dbReference type="SAM" id="Phobius"/>
    </source>
</evidence>
<keyword evidence="5 8" id="KW-0812">Transmembrane</keyword>
<proteinExistence type="inferred from homology"/>
<evidence type="ECO:0000256" key="3">
    <source>
        <dbReference type="ARBA" id="ARBA00022448"/>
    </source>
</evidence>
<comment type="caution">
    <text evidence="10">The sequence shown here is derived from an EMBL/GenBank/DDBJ whole genome shotgun (WGS) entry which is preliminary data.</text>
</comment>
<comment type="similarity">
    <text evidence="2">Belongs to the major facilitator superfamily. Bcr/CmlA family.</text>
</comment>
<dbReference type="InterPro" id="IPR036259">
    <property type="entry name" value="MFS_trans_sf"/>
</dbReference>
<evidence type="ECO:0000313" key="11">
    <source>
        <dbReference type="Proteomes" id="UP000035065"/>
    </source>
</evidence>
<evidence type="ECO:0000256" key="5">
    <source>
        <dbReference type="ARBA" id="ARBA00022692"/>
    </source>
</evidence>
<feature type="transmembrane region" description="Helical" evidence="8">
    <location>
        <begin position="229"/>
        <end position="249"/>
    </location>
</feature>
<dbReference type="Pfam" id="PF07690">
    <property type="entry name" value="MFS_1"/>
    <property type="match status" value="1"/>
</dbReference>
<feature type="transmembrane region" description="Helical" evidence="8">
    <location>
        <begin position="179"/>
        <end position="199"/>
    </location>
</feature>
<evidence type="ECO:0000259" key="9">
    <source>
        <dbReference type="PROSITE" id="PS50850"/>
    </source>
</evidence>
<feature type="transmembrane region" description="Helical" evidence="8">
    <location>
        <begin position="359"/>
        <end position="378"/>
    </location>
</feature>
<sequence length="410" mass="42283">MPSDPVRVTPPRDEAPPQRSIPVPMLLSLALLSAIAPLATDMYLPGLPRVVDDLHTSPSSVQLTLTTFMLGLAAGQLLVGPLSDGLGRRRPLLVGTVLLTLAGLGCALAPSIAVLVVVRFLQGLTGGIGVVVARAVIADRTSGDQAARLFSVMMIITSAAPVVAPLLGGALVGPIGWRGVFYVLTGLALVMLFAVARFVPETLPADRRHPVEARVIAGNIAAVLGDRRYLGYTLSFGIGFGAMFAYISASPFVIQDIMGFSPGMYSVLFAINALGIGIAGWVNTRLVGRLHPRRLLAIGVGALLTVGVAMLVVALVAPDVHWLLLVLMFCLTSTFGLTAGNATALALGEVRERAGTGSAVLGTLQFTVGAIVSPLVGIGGSTSVVPMALTVFVCTVLSAAAFATTVRSAH</sequence>
<organism evidence="10 11">
    <name type="scientific">Gordonia neofelifaecis NRRL B-59395</name>
    <dbReference type="NCBI Taxonomy" id="644548"/>
    <lineage>
        <taxon>Bacteria</taxon>
        <taxon>Bacillati</taxon>
        <taxon>Actinomycetota</taxon>
        <taxon>Actinomycetes</taxon>
        <taxon>Mycobacteriales</taxon>
        <taxon>Gordoniaceae</taxon>
        <taxon>Gordonia</taxon>
    </lineage>
</organism>
<keyword evidence="4" id="KW-1003">Cell membrane</keyword>